<dbReference type="Pfam" id="PF13185">
    <property type="entry name" value="GAF_2"/>
    <property type="match status" value="1"/>
</dbReference>
<evidence type="ECO:0000313" key="13">
    <source>
        <dbReference type="EMBL" id="MFC5062477.1"/>
    </source>
</evidence>
<feature type="modified residue" description="4-aspartylphosphate" evidence="8">
    <location>
        <position position="672"/>
    </location>
</feature>
<dbReference type="InterPro" id="IPR035965">
    <property type="entry name" value="PAS-like_dom_sf"/>
</dbReference>
<comment type="subcellular location">
    <subcellularLocation>
        <location evidence="2">Cell membrane</location>
    </subcellularLocation>
</comment>
<dbReference type="PROSITE" id="PS51746">
    <property type="entry name" value="PPM_2"/>
    <property type="match status" value="1"/>
</dbReference>
<dbReference type="RefSeq" id="WP_378035829.1">
    <property type="nucleotide sequence ID" value="NZ_JBHSIV010000008.1"/>
</dbReference>
<dbReference type="SUPFAM" id="SSF55874">
    <property type="entry name" value="ATPase domain of HSP90 chaperone/DNA topoisomerase II/histidine kinase"/>
    <property type="match status" value="2"/>
</dbReference>
<dbReference type="SMART" id="SM00331">
    <property type="entry name" value="PP2C_SIG"/>
    <property type="match status" value="1"/>
</dbReference>
<dbReference type="SMART" id="SM00091">
    <property type="entry name" value="PAS"/>
    <property type="match status" value="1"/>
</dbReference>
<dbReference type="SMART" id="SM00387">
    <property type="entry name" value="HATPase_c"/>
    <property type="match status" value="2"/>
</dbReference>
<reference evidence="14" key="1">
    <citation type="journal article" date="2019" name="Int. J. Syst. Evol. Microbiol.">
        <title>The Global Catalogue of Microorganisms (GCM) 10K type strain sequencing project: providing services to taxonomists for standard genome sequencing and annotation.</title>
        <authorList>
            <consortium name="The Broad Institute Genomics Platform"/>
            <consortium name="The Broad Institute Genome Sequencing Center for Infectious Disease"/>
            <person name="Wu L."/>
            <person name="Ma J."/>
        </authorList>
    </citation>
    <scope>NUCLEOTIDE SEQUENCE [LARGE SCALE GENOMIC DNA]</scope>
    <source>
        <strain evidence="14">CGMCC 4.7093</strain>
    </source>
</reference>
<protein>
    <recommendedName>
        <fullName evidence="3">histidine kinase</fullName>
        <ecNumber evidence="3">2.7.13.3</ecNumber>
    </recommendedName>
</protein>
<comment type="caution">
    <text evidence="13">The sequence shown here is derived from an EMBL/GenBank/DDBJ whole genome shotgun (WGS) entry which is preliminary data.</text>
</comment>
<organism evidence="13 14">
    <name type="scientific">Actinomycetospora atypica</name>
    <dbReference type="NCBI Taxonomy" id="1290095"/>
    <lineage>
        <taxon>Bacteria</taxon>
        <taxon>Bacillati</taxon>
        <taxon>Actinomycetota</taxon>
        <taxon>Actinomycetes</taxon>
        <taxon>Pseudonocardiales</taxon>
        <taxon>Pseudonocardiaceae</taxon>
        <taxon>Actinomycetospora</taxon>
    </lineage>
</organism>
<dbReference type="Pfam" id="PF00512">
    <property type="entry name" value="HisKA"/>
    <property type="match status" value="1"/>
</dbReference>
<name>A0ABV9YKL0_9PSEU</name>
<dbReference type="InterPro" id="IPR004358">
    <property type="entry name" value="Sig_transdc_His_kin-like_C"/>
</dbReference>
<dbReference type="Gene3D" id="3.40.50.2300">
    <property type="match status" value="1"/>
</dbReference>
<keyword evidence="5" id="KW-0808">Transferase</keyword>
<dbReference type="Pfam" id="PF08448">
    <property type="entry name" value="PAS_4"/>
    <property type="match status" value="1"/>
</dbReference>
<evidence type="ECO:0000256" key="7">
    <source>
        <dbReference type="ARBA" id="ARBA00023012"/>
    </source>
</evidence>
<dbReference type="SUPFAM" id="SSF55781">
    <property type="entry name" value="GAF domain-like"/>
    <property type="match status" value="3"/>
</dbReference>
<dbReference type="Pfam" id="PF08447">
    <property type="entry name" value="PAS_3"/>
    <property type="match status" value="1"/>
</dbReference>
<dbReference type="Gene3D" id="3.30.450.20">
    <property type="entry name" value="PAS domain"/>
    <property type="match status" value="2"/>
</dbReference>
<feature type="domain" description="PAS" evidence="11">
    <location>
        <begin position="748"/>
        <end position="804"/>
    </location>
</feature>
<dbReference type="PROSITE" id="PS50110">
    <property type="entry name" value="RESPONSE_REGULATORY"/>
    <property type="match status" value="1"/>
</dbReference>
<dbReference type="InterPro" id="IPR011006">
    <property type="entry name" value="CheY-like_superfamily"/>
</dbReference>
<dbReference type="SMART" id="SM00388">
    <property type="entry name" value="HisKA"/>
    <property type="match status" value="1"/>
</dbReference>
<dbReference type="InterPro" id="IPR036097">
    <property type="entry name" value="HisK_dim/P_sf"/>
</dbReference>
<dbReference type="CDD" id="cd17574">
    <property type="entry name" value="REC_OmpR"/>
    <property type="match status" value="1"/>
</dbReference>
<keyword evidence="14" id="KW-1185">Reference proteome</keyword>
<comment type="catalytic activity">
    <reaction evidence="1">
        <text>ATP + protein L-histidine = ADP + protein N-phospho-L-histidine.</text>
        <dbReference type="EC" id="2.7.13.3"/>
    </reaction>
</comment>
<dbReference type="CDD" id="cd00130">
    <property type="entry name" value="PAS"/>
    <property type="match status" value="1"/>
</dbReference>
<dbReference type="InterPro" id="IPR036457">
    <property type="entry name" value="PPM-type-like_dom_sf"/>
</dbReference>
<dbReference type="CDD" id="cd00082">
    <property type="entry name" value="HisKA"/>
    <property type="match status" value="1"/>
</dbReference>
<dbReference type="Gene3D" id="3.30.565.10">
    <property type="entry name" value="Histidine kinase-like ATPase, C-terminal domain"/>
    <property type="match status" value="2"/>
</dbReference>
<dbReference type="PANTHER" id="PTHR43547:SF2">
    <property type="entry name" value="HYBRID SIGNAL TRANSDUCTION HISTIDINE KINASE C"/>
    <property type="match status" value="1"/>
</dbReference>
<dbReference type="PROSITE" id="PS50112">
    <property type="entry name" value="PAS"/>
    <property type="match status" value="1"/>
</dbReference>
<dbReference type="InterPro" id="IPR013656">
    <property type="entry name" value="PAS_4"/>
</dbReference>
<evidence type="ECO:0000256" key="1">
    <source>
        <dbReference type="ARBA" id="ARBA00000085"/>
    </source>
</evidence>
<dbReference type="PROSITE" id="PS50109">
    <property type="entry name" value="HIS_KIN"/>
    <property type="match status" value="1"/>
</dbReference>
<dbReference type="PANTHER" id="PTHR43547">
    <property type="entry name" value="TWO-COMPONENT HISTIDINE KINASE"/>
    <property type="match status" value="1"/>
</dbReference>
<dbReference type="SUPFAM" id="SSF55785">
    <property type="entry name" value="PYP-like sensor domain (PAS domain)"/>
    <property type="match status" value="1"/>
</dbReference>
<dbReference type="InterPro" id="IPR001789">
    <property type="entry name" value="Sig_transdc_resp-reg_receiver"/>
</dbReference>
<keyword evidence="7" id="KW-0902">Two-component regulatory system</keyword>
<evidence type="ECO:0000256" key="2">
    <source>
        <dbReference type="ARBA" id="ARBA00004236"/>
    </source>
</evidence>
<dbReference type="Pfam" id="PF02518">
    <property type="entry name" value="HATPase_c"/>
    <property type="match status" value="1"/>
</dbReference>
<evidence type="ECO:0000259" key="9">
    <source>
        <dbReference type="PROSITE" id="PS50109"/>
    </source>
</evidence>
<dbReference type="InterPro" id="IPR036890">
    <property type="entry name" value="HATPase_C_sf"/>
</dbReference>
<feature type="domain" description="Histidine kinase" evidence="9">
    <location>
        <begin position="358"/>
        <end position="579"/>
    </location>
</feature>
<dbReference type="NCBIfam" id="TIGR00229">
    <property type="entry name" value="sensory_box"/>
    <property type="match status" value="1"/>
</dbReference>
<dbReference type="InterPro" id="IPR003661">
    <property type="entry name" value="HisK_dim/P_dom"/>
</dbReference>
<dbReference type="Pfam" id="PF13581">
    <property type="entry name" value="HATPase_c_2"/>
    <property type="match status" value="1"/>
</dbReference>
<dbReference type="InterPro" id="IPR000014">
    <property type="entry name" value="PAS"/>
</dbReference>
<dbReference type="Gene3D" id="3.60.40.10">
    <property type="entry name" value="PPM-type phosphatase domain"/>
    <property type="match status" value="1"/>
</dbReference>
<evidence type="ECO:0000313" key="14">
    <source>
        <dbReference type="Proteomes" id="UP001595947"/>
    </source>
</evidence>
<dbReference type="CDD" id="cd16936">
    <property type="entry name" value="HATPase_RsbW-like"/>
    <property type="match status" value="1"/>
</dbReference>
<dbReference type="InterPro" id="IPR013655">
    <property type="entry name" value="PAS_fold_3"/>
</dbReference>
<evidence type="ECO:0000259" key="12">
    <source>
        <dbReference type="PROSITE" id="PS51746"/>
    </source>
</evidence>
<dbReference type="InterPro" id="IPR001932">
    <property type="entry name" value="PPM-type_phosphatase-like_dom"/>
</dbReference>
<dbReference type="SUPFAM" id="SSF81606">
    <property type="entry name" value="PP2C-like"/>
    <property type="match status" value="1"/>
</dbReference>
<dbReference type="EC" id="2.7.13.3" evidence="3"/>
<evidence type="ECO:0000256" key="8">
    <source>
        <dbReference type="PROSITE-ProRule" id="PRU00169"/>
    </source>
</evidence>
<dbReference type="InterPro" id="IPR005467">
    <property type="entry name" value="His_kinase_dom"/>
</dbReference>
<evidence type="ECO:0000256" key="4">
    <source>
        <dbReference type="ARBA" id="ARBA00022553"/>
    </source>
</evidence>
<dbReference type="InterPro" id="IPR003594">
    <property type="entry name" value="HATPase_dom"/>
</dbReference>
<dbReference type="Gene3D" id="1.10.287.130">
    <property type="match status" value="1"/>
</dbReference>
<dbReference type="Pfam" id="PF00072">
    <property type="entry name" value="Response_reg"/>
    <property type="match status" value="1"/>
</dbReference>
<feature type="domain" description="PPM-type phosphatase" evidence="12">
    <location>
        <begin position="1177"/>
        <end position="1393"/>
    </location>
</feature>
<dbReference type="InterPro" id="IPR029016">
    <property type="entry name" value="GAF-like_dom_sf"/>
</dbReference>
<keyword evidence="6" id="KW-0418">Kinase</keyword>
<proteinExistence type="predicted"/>
<dbReference type="Proteomes" id="UP001595947">
    <property type="component" value="Unassembled WGS sequence"/>
</dbReference>
<evidence type="ECO:0000256" key="6">
    <source>
        <dbReference type="ARBA" id="ARBA00022777"/>
    </source>
</evidence>
<gene>
    <name evidence="13" type="ORF">ACFPBZ_09690</name>
</gene>
<dbReference type="InterPro" id="IPR003018">
    <property type="entry name" value="GAF"/>
</dbReference>
<evidence type="ECO:0000259" key="11">
    <source>
        <dbReference type="PROSITE" id="PS50112"/>
    </source>
</evidence>
<sequence length="1635" mass="173364">MTGTAGAGADTPFAGPLVADSDVARDMRDVDWASTPLGAPAEWPQALRDYVRMLLTSRFSMWMSWGPEQTMFYNDAYRRDTLRGKHPWALGRPASEVWAEVWEQVTPQVRAVLDRGESTWDEDLQLFVVRNGWPEESFHTFSYSPLADADAQVRGLLCVVTETTGQVLAQRRMSFLRDLAAAVSSARSVPDVATSLRAVLDRDGRDVPFGLLYLTDEDTGDRAHLAAAVGTRPGGAAAPAVVPLDGTGVWSLDAAARGVTVVDVPVAGPGEDAVPPDCDRVALVPLLPPAGSGGGLLGVLVVGLSRYLAFDEHYRDFVDLLGGQVGAGLLDARAAESERRRAEALAELDAARVRFFADASHELRTPLTLIAGPVDGLLSEMSTDAGDDVARWRRELEVVARNTQRLTRLVGDLLEVSRLQAGGAEPRRVAVDLGELTVEVAAMVASAMQRGGLEYVVEGPDEAVPVAIARDAWERVLLNLVANALKYTRAGRVEVRLRREGRRAVLTVSDTGVGIAAGELPRLFDRFHRVEGGWARSAEGSGIGLALVHELVVRHDGQVGVESEPGVGTTFTVSMPLAPDLDLPELPPVGPAHDIHGIAEEASRWVPAAPTPAAVPVPEDPAGRVLVVDDNADMRAYITRLLAPRCVVTTAADGDAALESATNDPPDMVVSDVMMPGRSGLELLAALRADPRTARVPVLLLSARAGEEAAVEGLAAQADDYLVKPFAPGELQARVQAHLQLGRARREAEARFTAVADLAPAMIWVADEEGRRVFLNAGWSRFTGRDPASELGNGWTEGLHPDDRRAYEVLRERGHRLGRGWEAEFRLRHVDGTYHRCVEQCVPVPSADGHPSGWVGSAVDVHVRLRDADRARLFAEVGAAMDASTTVQGRLRELVRVMRDARLADQVTVQDARAAGAATEGPHRLRRPLTVRDRTLAVLVLERDPASAPWSDDDRALVDEVVARTVPALDNALLYAEERTAAQRLGLVHRATAAFSAAATPFEVARVAAANIEQLLGDDAEIAVYEYDDASRSLSVLGRGTIGLSPRSSGDLLEVRTDSIVTRAVRDERSIWVHEPEPGEAPDAQPADLVALLRERGLTKAVALPLLVAGRVVGALGVGFSSRGRLDEGERTTLQAMVEPCAVALDRARLYRAEHEIAQTLQRSLLPQALPEIERLPVAVRYLPGAVGTSAGGDWYDVVEVDETHIAVVVGDVVGQGTAAAAVMGQLRTALSGYLLAGHGPGPALDLLDGLVSRVPGARASTAICLLVDTVGGEVRWARAGHLPALFVDAKDPGRPVLLTDPAGHGPLLGLAAASRRPRTESTITIDPGSNLVLYTDGLVERRGESLDEGLDRLVEVAAACDGAAPEPMASTLLAELAPAEAIDDVAVVVVRLVPAPLRQRFPADPVQLGVLRRAVRTWAGAAGVDEDVLEDLQLALGEAATNAVEHAYGPVPDEGSEVTTALAARADGGVSVEVGDRGTWRTVPADPGHRGRGLTMIRALASDVVVDRAAAGTSVSFTVPPARRGSVRVHEAERDAGPEGSEVTVDIAETADGPAVTVRGDLDLAGATEAGRRLVGVRAPRWTLDVTGVGHLASAGVGLLLDSVDRGAVLRLPDSGPAARVLRLSGVAPEGSPG</sequence>
<dbReference type="Pfam" id="PF07228">
    <property type="entry name" value="SpoIIE"/>
    <property type="match status" value="1"/>
</dbReference>
<dbReference type="SUPFAM" id="SSF47384">
    <property type="entry name" value="Homodimeric domain of signal transducing histidine kinase"/>
    <property type="match status" value="1"/>
</dbReference>
<dbReference type="PRINTS" id="PR00344">
    <property type="entry name" value="BCTRLSENSOR"/>
</dbReference>
<dbReference type="SMART" id="SM00448">
    <property type="entry name" value="REC"/>
    <property type="match status" value="1"/>
</dbReference>
<evidence type="ECO:0000256" key="3">
    <source>
        <dbReference type="ARBA" id="ARBA00012438"/>
    </source>
</evidence>
<evidence type="ECO:0000259" key="10">
    <source>
        <dbReference type="PROSITE" id="PS50110"/>
    </source>
</evidence>
<keyword evidence="4 8" id="KW-0597">Phosphoprotein</keyword>
<dbReference type="EMBL" id="JBHSIV010000008">
    <property type="protein sequence ID" value="MFC5062477.1"/>
    <property type="molecule type" value="Genomic_DNA"/>
</dbReference>
<dbReference type="SUPFAM" id="SSF52172">
    <property type="entry name" value="CheY-like"/>
    <property type="match status" value="1"/>
</dbReference>
<feature type="domain" description="Response regulatory" evidence="10">
    <location>
        <begin position="624"/>
        <end position="739"/>
    </location>
</feature>
<dbReference type="Gene3D" id="3.30.450.40">
    <property type="match status" value="3"/>
</dbReference>
<evidence type="ECO:0000256" key="5">
    <source>
        <dbReference type="ARBA" id="ARBA00022679"/>
    </source>
</evidence>
<accession>A0ABV9YKL0</accession>